<keyword evidence="4" id="KW-0749">Sporulation</keyword>
<dbReference type="NCBIfam" id="TIGR01442">
    <property type="entry name" value="SASP_gamma"/>
    <property type="match status" value="1"/>
</dbReference>
<evidence type="ECO:0000256" key="5">
    <source>
        <dbReference type="SAM" id="MobiDB-lite"/>
    </source>
</evidence>
<name>A0ABW2UQJ9_9BACI</name>
<evidence type="ECO:0000313" key="7">
    <source>
        <dbReference type="Proteomes" id="UP001596620"/>
    </source>
</evidence>
<feature type="compositionally biased region" description="Polar residues" evidence="5">
    <location>
        <begin position="1"/>
        <end position="15"/>
    </location>
</feature>
<dbReference type="Proteomes" id="UP001596620">
    <property type="component" value="Unassembled WGS sequence"/>
</dbReference>
<comment type="caution">
    <text evidence="6">The sequence shown here is derived from an EMBL/GenBank/DDBJ whole genome shotgun (WGS) entry which is preliminary data.</text>
</comment>
<accession>A0ABW2UQJ9</accession>
<sequence>MAKNKQPNQTKTGTNVEDVKKQNQQAKQGQYETEYAAETDVQSVKERNKKSEQNKK</sequence>
<dbReference type="EMBL" id="JBHTGR010000002">
    <property type="protein sequence ID" value="MFC7746009.1"/>
    <property type="molecule type" value="Genomic_DNA"/>
</dbReference>
<gene>
    <name evidence="6" type="ORF">ACFQU8_01960</name>
</gene>
<organism evidence="6 7">
    <name type="scientific">Lentibacillus kimchii</name>
    <dbReference type="NCBI Taxonomy" id="1542911"/>
    <lineage>
        <taxon>Bacteria</taxon>
        <taxon>Bacillati</taxon>
        <taxon>Bacillota</taxon>
        <taxon>Bacilli</taxon>
        <taxon>Bacillales</taxon>
        <taxon>Bacillaceae</taxon>
        <taxon>Lentibacillus</taxon>
    </lineage>
</organism>
<evidence type="ECO:0000256" key="4">
    <source>
        <dbReference type="ARBA" id="ARBA00022969"/>
    </source>
</evidence>
<feature type="compositionally biased region" description="Basic and acidic residues" evidence="5">
    <location>
        <begin position="43"/>
        <end position="56"/>
    </location>
</feature>
<dbReference type="RefSeq" id="WP_382357484.1">
    <property type="nucleotide sequence ID" value="NZ_JBHTGR010000002.1"/>
</dbReference>
<reference evidence="7" key="1">
    <citation type="journal article" date="2019" name="Int. J. Syst. Evol. Microbiol.">
        <title>The Global Catalogue of Microorganisms (GCM) 10K type strain sequencing project: providing services to taxonomists for standard genome sequencing and annotation.</title>
        <authorList>
            <consortium name="The Broad Institute Genomics Platform"/>
            <consortium name="The Broad Institute Genome Sequencing Center for Infectious Disease"/>
            <person name="Wu L."/>
            <person name="Ma J."/>
        </authorList>
    </citation>
    <scope>NUCLEOTIDE SEQUENCE [LARGE SCALE GENOMIC DNA]</scope>
    <source>
        <strain evidence="7">JCM 30234</strain>
    </source>
</reference>
<feature type="compositionally biased region" description="Polar residues" evidence="5">
    <location>
        <begin position="22"/>
        <end position="31"/>
    </location>
</feature>
<proteinExistence type="inferred from homology"/>
<dbReference type="Pfam" id="PF04259">
    <property type="entry name" value="SASP_gamma"/>
    <property type="match status" value="1"/>
</dbReference>
<evidence type="ECO:0000256" key="1">
    <source>
        <dbReference type="ARBA" id="ARBA00006710"/>
    </source>
</evidence>
<dbReference type="InterPro" id="IPR006341">
    <property type="entry name" value="Spore_gamma"/>
</dbReference>
<feature type="region of interest" description="Disordered" evidence="5">
    <location>
        <begin position="1"/>
        <end position="56"/>
    </location>
</feature>
<evidence type="ECO:0000256" key="3">
    <source>
        <dbReference type="ARBA" id="ARBA00022737"/>
    </source>
</evidence>
<keyword evidence="3" id="KW-0677">Repeat</keyword>
<keyword evidence="7" id="KW-1185">Reference proteome</keyword>
<evidence type="ECO:0000313" key="6">
    <source>
        <dbReference type="EMBL" id="MFC7746009.1"/>
    </source>
</evidence>
<evidence type="ECO:0000256" key="2">
    <source>
        <dbReference type="ARBA" id="ARBA00014721"/>
    </source>
</evidence>
<protein>
    <recommendedName>
        <fullName evidence="2">Small, acid-soluble spore protein gamma-type</fullName>
    </recommendedName>
</protein>
<comment type="similarity">
    <text evidence="1">Belongs to the gamma-type SASP family.</text>
</comment>